<keyword evidence="5 11" id="KW-0812">Transmembrane</keyword>
<feature type="transmembrane region" description="Helical" evidence="11">
    <location>
        <begin position="196"/>
        <end position="217"/>
    </location>
</feature>
<gene>
    <name evidence="13" type="primary">LOC115808798</name>
</gene>
<name>A0A6J2V2Z5_CHACN</name>
<dbReference type="GO" id="GO:0005886">
    <property type="term" value="C:plasma membrane"/>
    <property type="evidence" value="ECO:0007669"/>
    <property type="project" value="UniProtKB-SubCell"/>
</dbReference>
<evidence type="ECO:0000313" key="12">
    <source>
        <dbReference type="Proteomes" id="UP000504632"/>
    </source>
</evidence>
<dbReference type="GO" id="GO:0031623">
    <property type="term" value="P:receptor internalization"/>
    <property type="evidence" value="ECO:0007669"/>
    <property type="project" value="TreeGrafter"/>
</dbReference>
<dbReference type="Pfam" id="PF04901">
    <property type="entry name" value="RAMP"/>
    <property type="match status" value="1"/>
</dbReference>
<dbReference type="InParanoid" id="A0A6J2V2Z5"/>
<dbReference type="GO" id="GO:0009986">
    <property type="term" value="C:cell surface"/>
    <property type="evidence" value="ECO:0007669"/>
    <property type="project" value="TreeGrafter"/>
</dbReference>
<evidence type="ECO:0000256" key="2">
    <source>
        <dbReference type="ARBA" id="ARBA00007087"/>
    </source>
</evidence>
<evidence type="ECO:0000256" key="9">
    <source>
        <dbReference type="ARBA" id="ARBA00023157"/>
    </source>
</evidence>
<dbReference type="PANTHER" id="PTHR14076">
    <property type="entry name" value="RECEPTOR ACTIVITY MODIFYING PROTEIN RAMP"/>
    <property type="match status" value="1"/>
</dbReference>
<dbReference type="GO" id="GO:0007186">
    <property type="term" value="P:G protein-coupled receptor signaling pathway"/>
    <property type="evidence" value="ECO:0007669"/>
    <property type="project" value="TreeGrafter"/>
</dbReference>
<evidence type="ECO:0000256" key="3">
    <source>
        <dbReference type="ARBA" id="ARBA00022448"/>
    </source>
</evidence>
<dbReference type="Gene3D" id="1.10.150.510">
    <property type="entry name" value="Receptor activity modifying family"/>
    <property type="match status" value="1"/>
</dbReference>
<keyword evidence="7 11" id="KW-1133">Transmembrane helix</keyword>
<dbReference type="GO" id="GO:0072659">
    <property type="term" value="P:protein localization to plasma membrane"/>
    <property type="evidence" value="ECO:0007669"/>
    <property type="project" value="TreeGrafter"/>
</dbReference>
<dbReference type="PANTHER" id="PTHR14076:SF9">
    <property type="entry name" value="RECEPTOR ACTIVITY-MODIFYING PROTEIN 2"/>
    <property type="match status" value="1"/>
</dbReference>
<dbReference type="GO" id="GO:0032870">
    <property type="term" value="P:cellular response to hormone stimulus"/>
    <property type="evidence" value="ECO:0007669"/>
    <property type="project" value="TreeGrafter"/>
</dbReference>
<dbReference type="InterPro" id="IPR006985">
    <property type="entry name" value="RAMP"/>
</dbReference>
<evidence type="ECO:0000256" key="7">
    <source>
        <dbReference type="ARBA" id="ARBA00022989"/>
    </source>
</evidence>
<evidence type="ECO:0000256" key="5">
    <source>
        <dbReference type="ARBA" id="ARBA00022692"/>
    </source>
</evidence>
<dbReference type="Proteomes" id="UP000504632">
    <property type="component" value="Chromosome 3"/>
</dbReference>
<evidence type="ECO:0000256" key="4">
    <source>
        <dbReference type="ARBA" id="ARBA00022475"/>
    </source>
</evidence>
<dbReference type="InterPro" id="IPR038126">
    <property type="entry name" value="RAMP_sf"/>
</dbReference>
<dbReference type="OrthoDB" id="9416539at2759"/>
<keyword evidence="12" id="KW-1185">Reference proteome</keyword>
<dbReference type="GO" id="GO:0006816">
    <property type="term" value="P:calcium ion transport"/>
    <property type="evidence" value="ECO:0007669"/>
    <property type="project" value="TreeGrafter"/>
</dbReference>
<sequence>MTLNDLEVWFDPSSVTSCCAAVGLCESTKEQLNIDKHGLLYIICLFKSQNECISSIAGVTGSDFLLYNEDNQSNTTFEYTEETESNATFEDNENFQDQELYHYGNCIDSELEIIAGFCSEQFQRDMMEIGEENWCDWERVIRAYNDMSVCMEYLTTSGTGCFYPNPTIQKHFISIHKHYFHSCSDPTPERQDVPTGLVLTLTLIPVSLIPVLLFLVVRKSRIQE</sequence>
<evidence type="ECO:0000256" key="10">
    <source>
        <dbReference type="ARBA" id="ARBA00023170"/>
    </source>
</evidence>
<organism evidence="12 13">
    <name type="scientific">Chanos chanos</name>
    <name type="common">Milkfish</name>
    <name type="synonym">Mugil chanos</name>
    <dbReference type="NCBI Taxonomy" id="29144"/>
    <lineage>
        <taxon>Eukaryota</taxon>
        <taxon>Metazoa</taxon>
        <taxon>Chordata</taxon>
        <taxon>Craniata</taxon>
        <taxon>Vertebrata</taxon>
        <taxon>Euteleostomi</taxon>
        <taxon>Actinopterygii</taxon>
        <taxon>Neopterygii</taxon>
        <taxon>Teleostei</taxon>
        <taxon>Ostariophysi</taxon>
        <taxon>Gonorynchiformes</taxon>
        <taxon>Chanidae</taxon>
        <taxon>Chanos</taxon>
    </lineage>
</organism>
<reference evidence="13" key="1">
    <citation type="submission" date="2025-08" db="UniProtKB">
        <authorList>
            <consortium name="RefSeq"/>
        </authorList>
    </citation>
    <scope>IDENTIFICATION</scope>
</reference>
<evidence type="ECO:0000256" key="11">
    <source>
        <dbReference type="SAM" id="Phobius"/>
    </source>
</evidence>
<protein>
    <submittedName>
        <fullName evidence="13">Receptor activity-modifying protein 1</fullName>
    </submittedName>
</protein>
<comment type="subcellular location">
    <subcellularLocation>
        <location evidence="1">Cell membrane</location>
        <topology evidence="1">Single-pass type I membrane protein</topology>
    </subcellularLocation>
</comment>
<keyword evidence="4" id="KW-1003">Cell membrane</keyword>
<keyword evidence="3" id="KW-0813">Transport</keyword>
<dbReference type="GO" id="GO:0015026">
    <property type="term" value="F:coreceptor activity"/>
    <property type="evidence" value="ECO:0007669"/>
    <property type="project" value="InterPro"/>
</dbReference>
<evidence type="ECO:0000313" key="13">
    <source>
        <dbReference type="RefSeq" id="XP_030626143.1"/>
    </source>
</evidence>
<dbReference type="GO" id="GO:0043235">
    <property type="term" value="C:receptor complex"/>
    <property type="evidence" value="ECO:0007669"/>
    <property type="project" value="TreeGrafter"/>
</dbReference>
<dbReference type="GO" id="GO:0006886">
    <property type="term" value="P:intracellular protein transport"/>
    <property type="evidence" value="ECO:0007669"/>
    <property type="project" value="InterPro"/>
</dbReference>
<keyword evidence="9" id="KW-1015">Disulfide bond</keyword>
<keyword evidence="6" id="KW-0732">Signal</keyword>
<dbReference type="AlphaFoldDB" id="A0A6J2V2Z5"/>
<proteinExistence type="inferred from homology"/>
<dbReference type="GeneID" id="115808798"/>
<evidence type="ECO:0000256" key="6">
    <source>
        <dbReference type="ARBA" id="ARBA00022729"/>
    </source>
</evidence>
<keyword evidence="8 11" id="KW-0472">Membrane</keyword>
<dbReference type="GO" id="GO:0008277">
    <property type="term" value="P:regulation of G protein-coupled receptor signaling pathway"/>
    <property type="evidence" value="ECO:0007669"/>
    <property type="project" value="InterPro"/>
</dbReference>
<comment type="similarity">
    <text evidence="2">Belongs to the RAMP family.</text>
</comment>
<dbReference type="RefSeq" id="XP_030626143.1">
    <property type="nucleotide sequence ID" value="XM_030770283.1"/>
</dbReference>
<dbReference type="GO" id="GO:0001525">
    <property type="term" value="P:angiogenesis"/>
    <property type="evidence" value="ECO:0007669"/>
    <property type="project" value="TreeGrafter"/>
</dbReference>
<keyword evidence="10 13" id="KW-0675">Receptor</keyword>
<evidence type="ECO:0000256" key="1">
    <source>
        <dbReference type="ARBA" id="ARBA00004251"/>
    </source>
</evidence>
<accession>A0A6J2V2Z5</accession>
<evidence type="ECO:0000256" key="8">
    <source>
        <dbReference type="ARBA" id="ARBA00023136"/>
    </source>
</evidence>